<name>A0A817AFA1_BRANA</name>
<sequence>MTPSAKLIHSPNREEQAERARGRREISQPKSRSDTRSKPPPLNAPRGTAHPLLRPASPEIQVRRARSDPYGSAKTQSHRKGNRGEEREERRRGNKTKRGGRPATKEEEERRRPPKREKLGSYSREDCRERKLRYGDMHRCFSLRVCLSHISICRT</sequence>
<evidence type="ECO:0000256" key="1">
    <source>
        <dbReference type="SAM" id="MobiDB-lite"/>
    </source>
</evidence>
<organism evidence="2">
    <name type="scientific">Brassica napus</name>
    <name type="common">Rape</name>
    <dbReference type="NCBI Taxonomy" id="3708"/>
    <lineage>
        <taxon>Eukaryota</taxon>
        <taxon>Viridiplantae</taxon>
        <taxon>Streptophyta</taxon>
        <taxon>Embryophyta</taxon>
        <taxon>Tracheophyta</taxon>
        <taxon>Spermatophyta</taxon>
        <taxon>Magnoliopsida</taxon>
        <taxon>eudicotyledons</taxon>
        <taxon>Gunneridae</taxon>
        <taxon>Pentapetalae</taxon>
        <taxon>rosids</taxon>
        <taxon>malvids</taxon>
        <taxon>Brassicales</taxon>
        <taxon>Brassicaceae</taxon>
        <taxon>Brassiceae</taxon>
        <taxon>Brassica</taxon>
    </lineage>
</organism>
<reference evidence="2" key="1">
    <citation type="submission" date="2021-01" db="EMBL/GenBank/DDBJ databases">
        <authorList>
            <consortium name="Genoscope - CEA"/>
            <person name="William W."/>
        </authorList>
    </citation>
    <scope>NUCLEOTIDE SEQUENCE</scope>
</reference>
<evidence type="ECO:0000313" key="2">
    <source>
        <dbReference type="EMBL" id="CAF2258848.1"/>
    </source>
</evidence>
<dbReference type="AlphaFoldDB" id="A0A817AFA1"/>
<protein>
    <submittedName>
        <fullName evidence="2">(rape) hypothetical protein</fullName>
    </submittedName>
</protein>
<dbReference type="EMBL" id="HG994362">
    <property type="protein sequence ID" value="CAF2258848.1"/>
    <property type="molecule type" value="Genomic_DNA"/>
</dbReference>
<feature type="region of interest" description="Disordered" evidence="1">
    <location>
        <begin position="1"/>
        <end position="126"/>
    </location>
</feature>
<feature type="compositionally biased region" description="Basic and acidic residues" evidence="1">
    <location>
        <begin position="103"/>
        <end position="126"/>
    </location>
</feature>
<proteinExistence type="predicted"/>
<gene>
    <name evidence="2" type="ORF">DARMORV10_A08P32330.1</name>
</gene>
<feature type="compositionally biased region" description="Basic and acidic residues" evidence="1">
    <location>
        <begin position="11"/>
        <end position="37"/>
    </location>
</feature>
<dbReference type="Proteomes" id="UP001295469">
    <property type="component" value="Chromosome A08"/>
</dbReference>
<feature type="compositionally biased region" description="Basic and acidic residues" evidence="1">
    <location>
        <begin position="82"/>
        <end position="91"/>
    </location>
</feature>
<accession>A0A817AFA1</accession>